<organism evidence="1">
    <name type="scientific">marine metagenome</name>
    <dbReference type="NCBI Taxonomy" id="408172"/>
    <lineage>
        <taxon>unclassified sequences</taxon>
        <taxon>metagenomes</taxon>
        <taxon>ecological metagenomes</taxon>
    </lineage>
</organism>
<proteinExistence type="predicted"/>
<gene>
    <name evidence="1" type="ORF">METZ01_LOCUS283280</name>
</gene>
<feature type="non-terminal residue" evidence="1">
    <location>
        <position position="87"/>
    </location>
</feature>
<protein>
    <submittedName>
        <fullName evidence="1">Uncharacterized protein</fullName>
    </submittedName>
</protein>
<dbReference type="EMBL" id="UINC01084101">
    <property type="protein sequence ID" value="SVC30426.1"/>
    <property type="molecule type" value="Genomic_DNA"/>
</dbReference>
<evidence type="ECO:0000313" key="1">
    <source>
        <dbReference type="EMBL" id="SVC30426.1"/>
    </source>
</evidence>
<dbReference type="AlphaFoldDB" id="A0A382L0Z4"/>
<sequence length="87" mass="10430">MKKKITICYYNDWADGLYSYDNYKNIYLTGIEGKISDSYDQELLIKGQRDCEWHFEVTKCFSNIYHEHFEFAESYVVGTNNLLDYIN</sequence>
<name>A0A382L0Z4_9ZZZZ</name>
<reference evidence="1" key="1">
    <citation type="submission" date="2018-05" db="EMBL/GenBank/DDBJ databases">
        <authorList>
            <person name="Lanie J.A."/>
            <person name="Ng W.-L."/>
            <person name="Kazmierczak K.M."/>
            <person name="Andrzejewski T.M."/>
            <person name="Davidsen T.M."/>
            <person name="Wayne K.J."/>
            <person name="Tettelin H."/>
            <person name="Glass J.I."/>
            <person name="Rusch D."/>
            <person name="Podicherti R."/>
            <person name="Tsui H.-C.T."/>
            <person name="Winkler M.E."/>
        </authorList>
    </citation>
    <scope>NUCLEOTIDE SEQUENCE</scope>
</reference>
<accession>A0A382L0Z4</accession>